<dbReference type="NCBIfam" id="TIGR01664">
    <property type="entry name" value="DNA-3'-Pase"/>
    <property type="match status" value="1"/>
</dbReference>
<dbReference type="Gene3D" id="3.40.50.1000">
    <property type="entry name" value="HAD superfamily/HAD-like"/>
    <property type="match status" value="1"/>
</dbReference>
<dbReference type="FunFam" id="3.40.50.300:FF:000737">
    <property type="entry name" value="Bifunctional polynucleotide phosphatase/kinase"/>
    <property type="match status" value="1"/>
</dbReference>
<organism evidence="1 2">
    <name type="scientific">Mesorhabditis belari</name>
    <dbReference type="NCBI Taxonomy" id="2138241"/>
    <lineage>
        <taxon>Eukaryota</taxon>
        <taxon>Metazoa</taxon>
        <taxon>Ecdysozoa</taxon>
        <taxon>Nematoda</taxon>
        <taxon>Chromadorea</taxon>
        <taxon>Rhabditida</taxon>
        <taxon>Rhabditina</taxon>
        <taxon>Rhabditomorpha</taxon>
        <taxon>Rhabditoidea</taxon>
        <taxon>Rhabditidae</taxon>
        <taxon>Mesorhabditinae</taxon>
        <taxon>Mesorhabditis</taxon>
    </lineage>
</organism>
<sequence length="407" mass="45946">MKRTAAGKPKQQTTITEMFNGKQKSASGKWSVDGSDLMVFTTHGVEARPKIASFDLDGTIITTKSGKVFPKDETDWVIMDPRITTKLKELHTAGEHKLVFFSNQNGIGKDHITPDAFKRKIEAIIEKLNVPIQVFLALSKNRYRKPCIGMFEYLQENCNDEQKISITDSFYVGDAAGRHKAKIRAKKDHSAADRLFASNVGLKFYTPEQFFFNQKEEEPWGPISFDPKEYISRHLSLLEPKDAPLASEEKEVIVLVGFPGSGKSTLAKMLAEKHGYVIVNRDTLGSWQKCVQEGRRALEKGNSVVVDNTNPDVESRERYIAMAQGAKVPCRCFVMNTDYNMAAHNIRYRLLKKAGSEISTMVLRMHSSKFNEPSLDEGFLSVSRANLIPTFANEEDKKLWTMYLTES</sequence>
<dbReference type="InterPro" id="IPR006551">
    <property type="entry name" value="Polynucleotide_phosphatase"/>
</dbReference>
<dbReference type="PANTHER" id="PTHR12083">
    <property type="entry name" value="BIFUNCTIONAL POLYNUCLEOTIDE PHOSPHATASE/KINASE"/>
    <property type="match status" value="1"/>
</dbReference>
<evidence type="ECO:0008006" key="3">
    <source>
        <dbReference type="Google" id="ProtNLM"/>
    </source>
</evidence>
<proteinExistence type="predicted"/>
<dbReference type="InterPro" id="IPR027417">
    <property type="entry name" value="P-loop_NTPase"/>
</dbReference>
<dbReference type="NCBIfam" id="TIGR01662">
    <property type="entry name" value="HAD-SF-IIIA"/>
    <property type="match status" value="1"/>
</dbReference>
<dbReference type="CDD" id="cd01625">
    <property type="entry name" value="HAD_PNP"/>
    <property type="match status" value="1"/>
</dbReference>
<dbReference type="AlphaFoldDB" id="A0AAF3ECA7"/>
<accession>A0AAF3ECA7</accession>
<dbReference type="Pfam" id="PF13671">
    <property type="entry name" value="AAA_33"/>
    <property type="match status" value="2"/>
</dbReference>
<dbReference type="GO" id="GO:0046403">
    <property type="term" value="F:polynucleotide 3'-phosphatase activity"/>
    <property type="evidence" value="ECO:0007669"/>
    <property type="project" value="TreeGrafter"/>
</dbReference>
<dbReference type="InterPro" id="IPR006549">
    <property type="entry name" value="HAD-SF_hydro_IIIA"/>
</dbReference>
<dbReference type="PANTHER" id="PTHR12083:SF9">
    <property type="entry name" value="BIFUNCTIONAL POLYNUCLEOTIDE PHOSPHATASE_KINASE"/>
    <property type="match status" value="1"/>
</dbReference>
<reference evidence="2" key="1">
    <citation type="submission" date="2024-02" db="UniProtKB">
        <authorList>
            <consortium name="WormBaseParasite"/>
        </authorList>
    </citation>
    <scope>IDENTIFICATION</scope>
</reference>
<dbReference type="FunFam" id="3.40.50.1000:FF:000078">
    <property type="entry name" value="Bifunctional polynucleotide phosphatase/kinase"/>
    <property type="match status" value="1"/>
</dbReference>
<dbReference type="WBParaSite" id="MBELARI_LOCUS11583">
    <property type="protein sequence ID" value="MBELARI_LOCUS11583"/>
    <property type="gene ID" value="MBELARI_LOCUS11583"/>
</dbReference>
<dbReference type="GO" id="GO:0046404">
    <property type="term" value="F:ATP-dependent polydeoxyribonucleotide 5'-hydroxyl-kinase activity"/>
    <property type="evidence" value="ECO:0007669"/>
    <property type="project" value="TreeGrafter"/>
</dbReference>
<dbReference type="GO" id="GO:0006281">
    <property type="term" value="P:DNA repair"/>
    <property type="evidence" value="ECO:0007669"/>
    <property type="project" value="TreeGrafter"/>
</dbReference>
<dbReference type="InterPro" id="IPR036412">
    <property type="entry name" value="HAD-like_sf"/>
</dbReference>
<name>A0AAF3ECA7_9BILA</name>
<evidence type="ECO:0000313" key="2">
    <source>
        <dbReference type="WBParaSite" id="MBELARI_LOCUS11583"/>
    </source>
</evidence>
<evidence type="ECO:0000313" key="1">
    <source>
        <dbReference type="Proteomes" id="UP000887575"/>
    </source>
</evidence>
<dbReference type="InterPro" id="IPR013954">
    <property type="entry name" value="PNK3P"/>
</dbReference>
<dbReference type="Proteomes" id="UP000887575">
    <property type="component" value="Unassembled WGS sequence"/>
</dbReference>
<dbReference type="GO" id="GO:0003690">
    <property type="term" value="F:double-stranded DNA binding"/>
    <property type="evidence" value="ECO:0007669"/>
    <property type="project" value="TreeGrafter"/>
</dbReference>
<dbReference type="Gene3D" id="3.40.50.300">
    <property type="entry name" value="P-loop containing nucleotide triphosphate hydrolases"/>
    <property type="match status" value="1"/>
</dbReference>
<dbReference type="InterPro" id="IPR023214">
    <property type="entry name" value="HAD_sf"/>
</dbReference>
<dbReference type="Pfam" id="PF08645">
    <property type="entry name" value="PNK3P"/>
    <property type="match status" value="1"/>
</dbReference>
<dbReference type="SUPFAM" id="SSF52540">
    <property type="entry name" value="P-loop containing nucleoside triphosphate hydrolases"/>
    <property type="match status" value="1"/>
</dbReference>
<protein>
    <recommendedName>
        <fullName evidence="3">Bifunctional polynucleotide phosphatase/kinase</fullName>
    </recommendedName>
</protein>
<dbReference type="SUPFAM" id="SSF56784">
    <property type="entry name" value="HAD-like"/>
    <property type="match status" value="1"/>
</dbReference>
<keyword evidence="1" id="KW-1185">Reference proteome</keyword>